<gene>
    <name evidence="2" type="ORF">DCE93_11000</name>
</gene>
<dbReference type="InterPro" id="IPR029068">
    <property type="entry name" value="Glyas_Bleomycin-R_OHBP_Dase"/>
</dbReference>
<reference evidence="2 3" key="1">
    <citation type="submission" date="2018-04" db="EMBL/GenBank/DDBJ databases">
        <authorList>
            <person name="Li J."/>
        </authorList>
    </citation>
    <scope>NUCLEOTIDE SEQUENCE [LARGE SCALE GENOMIC DNA]</scope>
    <source>
        <strain evidence="3">30A</strain>
    </source>
</reference>
<dbReference type="PANTHER" id="PTHR33993:SF2">
    <property type="entry name" value="VOC DOMAIN-CONTAINING PROTEIN"/>
    <property type="match status" value="1"/>
</dbReference>
<organism evidence="2 3">
    <name type="scientific">Agromyces badenianii</name>
    <dbReference type="NCBI Taxonomy" id="2080742"/>
    <lineage>
        <taxon>Bacteria</taxon>
        <taxon>Bacillati</taxon>
        <taxon>Actinomycetota</taxon>
        <taxon>Actinomycetes</taxon>
        <taxon>Micrococcales</taxon>
        <taxon>Microbacteriaceae</taxon>
        <taxon>Agromyces</taxon>
    </lineage>
</organism>
<accession>A0A2S0X088</accession>
<dbReference type="Proteomes" id="UP000244729">
    <property type="component" value="Chromosome"/>
</dbReference>
<dbReference type="PROSITE" id="PS51819">
    <property type="entry name" value="VOC"/>
    <property type="match status" value="1"/>
</dbReference>
<dbReference type="InterPro" id="IPR004360">
    <property type="entry name" value="Glyas_Fos-R_dOase_dom"/>
</dbReference>
<dbReference type="EMBL" id="CP028913">
    <property type="protein sequence ID" value="AWB96942.1"/>
    <property type="molecule type" value="Genomic_DNA"/>
</dbReference>
<dbReference type="PANTHER" id="PTHR33993">
    <property type="entry name" value="GLYOXALASE-RELATED"/>
    <property type="match status" value="1"/>
</dbReference>
<name>A0A2S0X088_9MICO</name>
<dbReference type="Pfam" id="PF00903">
    <property type="entry name" value="Glyoxalase"/>
    <property type="match status" value="1"/>
</dbReference>
<protein>
    <submittedName>
        <fullName evidence="2">Glyoxalase</fullName>
    </submittedName>
</protein>
<sequence length="132" mass="13999">MSGVVHFEIPADDQDRARAFYSSAFDWRLDAMPELQYTNVVTTPVDEATQTPLESGAINGGMFERTAALANPIITVDVADIDAALDRIVGLGGAVVQAKTAIPGMGYFGYFRDTEGNVLGLWTTAPDAAADA</sequence>
<feature type="domain" description="VOC" evidence="1">
    <location>
        <begin position="3"/>
        <end position="124"/>
    </location>
</feature>
<dbReference type="Gene3D" id="3.10.180.10">
    <property type="entry name" value="2,3-Dihydroxybiphenyl 1,2-Dioxygenase, domain 1"/>
    <property type="match status" value="1"/>
</dbReference>
<evidence type="ECO:0000313" key="2">
    <source>
        <dbReference type="EMBL" id="AWB96942.1"/>
    </source>
</evidence>
<evidence type="ECO:0000259" key="1">
    <source>
        <dbReference type="PROSITE" id="PS51819"/>
    </source>
</evidence>
<dbReference type="InterPro" id="IPR052164">
    <property type="entry name" value="Anthracycline_SecMetBiosynth"/>
</dbReference>
<dbReference type="InterPro" id="IPR037523">
    <property type="entry name" value="VOC_core"/>
</dbReference>
<evidence type="ECO:0000313" key="3">
    <source>
        <dbReference type="Proteomes" id="UP000244729"/>
    </source>
</evidence>
<keyword evidence="3" id="KW-1185">Reference proteome</keyword>
<dbReference type="SUPFAM" id="SSF54593">
    <property type="entry name" value="Glyoxalase/Bleomycin resistance protein/Dihydroxybiphenyl dioxygenase"/>
    <property type="match status" value="1"/>
</dbReference>
<dbReference type="AlphaFoldDB" id="A0A2S0X088"/>
<proteinExistence type="predicted"/>
<dbReference type="RefSeq" id="WP_108596735.1">
    <property type="nucleotide sequence ID" value="NZ_CP028913.1"/>
</dbReference>
<dbReference type="CDD" id="cd07247">
    <property type="entry name" value="SgaA_N_like"/>
    <property type="match status" value="1"/>
</dbReference>
<dbReference type="KEGG" id="agm:DCE93_11000"/>
<dbReference type="OrthoDB" id="9793039at2"/>